<organism evidence="1 2">
    <name type="scientific">Portunus trituberculatus</name>
    <name type="common">Swimming crab</name>
    <name type="synonym">Neptunus trituberculatus</name>
    <dbReference type="NCBI Taxonomy" id="210409"/>
    <lineage>
        <taxon>Eukaryota</taxon>
        <taxon>Metazoa</taxon>
        <taxon>Ecdysozoa</taxon>
        <taxon>Arthropoda</taxon>
        <taxon>Crustacea</taxon>
        <taxon>Multicrustacea</taxon>
        <taxon>Malacostraca</taxon>
        <taxon>Eumalacostraca</taxon>
        <taxon>Eucarida</taxon>
        <taxon>Decapoda</taxon>
        <taxon>Pleocyemata</taxon>
        <taxon>Brachyura</taxon>
        <taxon>Eubrachyura</taxon>
        <taxon>Portunoidea</taxon>
        <taxon>Portunidae</taxon>
        <taxon>Portuninae</taxon>
        <taxon>Portunus</taxon>
    </lineage>
</organism>
<proteinExistence type="predicted"/>
<dbReference type="AlphaFoldDB" id="A0A5B7IYL7"/>
<reference evidence="1 2" key="1">
    <citation type="submission" date="2019-05" db="EMBL/GenBank/DDBJ databases">
        <title>Another draft genome of Portunus trituberculatus and its Hox gene families provides insights of decapod evolution.</title>
        <authorList>
            <person name="Jeong J.-H."/>
            <person name="Song I."/>
            <person name="Kim S."/>
            <person name="Choi T."/>
            <person name="Kim D."/>
            <person name="Ryu S."/>
            <person name="Kim W."/>
        </authorList>
    </citation>
    <scope>NUCLEOTIDE SEQUENCE [LARGE SCALE GENOMIC DNA]</scope>
    <source>
        <tissue evidence="1">Muscle</tissue>
    </source>
</reference>
<name>A0A5B7IYL7_PORTR</name>
<keyword evidence="2" id="KW-1185">Reference proteome</keyword>
<protein>
    <submittedName>
        <fullName evidence="1">Uncharacterized protein</fullName>
    </submittedName>
</protein>
<dbReference type="EMBL" id="VSRR010075054">
    <property type="protein sequence ID" value="MPC87615.1"/>
    <property type="molecule type" value="Genomic_DNA"/>
</dbReference>
<gene>
    <name evidence="1" type="ORF">E2C01_082483</name>
</gene>
<sequence length="113" mass="12355">MPSFALPSTFSASLYTAVLLPGSPFLLLPAAINFAKPAQGVGRVHDPRPMGQLGYVEVETQCAEQKTSQGVGNGYRRCEEQTTSHERDYGGYLSCSRSEKPQREISMSTLIAW</sequence>
<dbReference type="Proteomes" id="UP000324222">
    <property type="component" value="Unassembled WGS sequence"/>
</dbReference>
<evidence type="ECO:0000313" key="2">
    <source>
        <dbReference type="Proteomes" id="UP000324222"/>
    </source>
</evidence>
<evidence type="ECO:0000313" key="1">
    <source>
        <dbReference type="EMBL" id="MPC87615.1"/>
    </source>
</evidence>
<accession>A0A5B7IYL7</accession>
<comment type="caution">
    <text evidence="1">The sequence shown here is derived from an EMBL/GenBank/DDBJ whole genome shotgun (WGS) entry which is preliminary data.</text>
</comment>